<accession>A0A2P2K9P2</accession>
<dbReference type="AlphaFoldDB" id="A0A2P2K9P2"/>
<keyword evidence="1" id="KW-0812">Transmembrane</keyword>
<feature type="transmembrane region" description="Helical" evidence="1">
    <location>
        <begin position="6"/>
        <end position="26"/>
    </location>
</feature>
<keyword evidence="1" id="KW-1133">Transmembrane helix</keyword>
<keyword evidence="1" id="KW-0472">Membrane</keyword>
<reference evidence="2" key="1">
    <citation type="submission" date="2018-02" db="EMBL/GenBank/DDBJ databases">
        <title>Rhizophora mucronata_Transcriptome.</title>
        <authorList>
            <person name="Meera S.P."/>
            <person name="Sreeshan A."/>
            <person name="Augustine A."/>
        </authorList>
    </citation>
    <scope>NUCLEOTIDE SEQUENCE</scope>
    <source>
        <tissue evidence="2">Leaf</tissue>
    </source>
</reference>
<sequence length="75" mass="9034">MVEKAINTTINTTKTFIFIASIFGFFSRERKRSSLAEKKWPRLPLLFLKDRFINRETEKREEVDSEARRTPELWL</sequence>
<evidence type="ECO:0000256" key="1">
    <source>
        <dbReference type="SAM" id="Phobius"/>
    </source>
</evidence>
<protein>
    <submittedName>
        <fullName evidence="2">Uncharacterized protein</fullName>
    </submittedName>
</protein>
<organism evidence="2">
    <name type="scientific">Rhizophora mucronata</name>
    <name type="common">Asiatic mangrove</name>
    <dbReference type="NCBI Taxonomy" id="61149"/>
    <lineage>
        <taxon>Eukaryota</taxon>
        <taxon>Viridiplantae</taxon>
        <taxon>Streptophyta</taxon>
        <taxon>Embryophyta</taxon>
        <taxon>Tracheophyta</taxon>
        <taxon>Spermatophyta</taxon>
        <taxon>Magnoliopsida</taxon>
        <taxon>eudicotyledons</taxon>
        <taxon>Gunneridae</taxon>
        <taxon>Pentapetalae</taxon>
        <taxon>rosids</taxon>
        <taxon>fabids</taxon>
        <taxon>Malpighiales</taxon>
        <taxon>Rhizophoraceae</taxon>
        <taxon>Rhizophora</taxon>
    </lineage>
</organism>
<name>A0A2P2K9P2_RHIMU</name>
<proteinExistence type="predicted"/>
<dbReference type="EMBL" id="GGEC01021918">
    <property type="protein sequence ID" value="MBX02402.1"/>
    <property type="molecule type" value="Transcribed_RNA"/>
</dbReference>
<evidence type="ECO:0000313" key="2">
    <source>
        <dbReference type="EMBL" id="MBX02402.1"/>
    </source>
</evidence>